<dbReference type="Proteomes" id="UP001056635">
    <property type="component" value="Chromosome"/>
</dbReference>
<proteinExistence type="predicted"/>
<evidence type="ECO:0008006" key="3">
    <source>
        <dbReference type="Google" id="ProtNLM"/>
    </source>
</evidence>
<reference evidence="1" key="1">
    <citation type="submission" date="2021-09" db="EMBL/GenBank/DDBJ databases">
        <title>First case of bloodstream infection caused by Mixta hanseatica sp. nov., a member of the Erwiniaceae family.</title>
        <authorList>
            <person name="Both A."/>
            <person name="Huang J."/>
            <person name="Wenzel P."/>
            <person name="Aepfelbacher M."/>
            <person name="Rohde H."/>
            <person name="Christner M."/>
            <person name="Hentschke M."/>
        </authorList>
    </citation>
    <scope>NUCLEOTIDE SEQUENCE</scope>
    <source>
        <strain evidence="1">X22927</strain>
    </source>
</reference>
<keyword evidence="2" id="KW-1185">Reference proteome</keyword>
<name>A0ABY4RA41_9GAMM</name>
<accession>A0ABY4RA41</accession>
<evidence type="ECO:0000313" key="1">
    <source>
        <dbReference type="EMBL" id="UQY45024.1"/>
    </source>
</evidence>
<protein>
    <recommendedName>
        <fullName evidence="3">NodB homology domain-containing protein</fullName>
    </recommendedName>
</protein>
<evidence type="ECO:0000313" key="2">
    <source>
        <dbReference type="Proteomes" id="UP001056635"/>
    </source>
</evidence>
<dbReference type="EMBL" id="CP082904">
    <property type="protein sequence ID" value="UQY45024.1"/>
    <property type="molecule type" value="Genomic_DNA"/>
</dbReference>
<organism evidence="1 2">
    <name type="scientific">Mixta hanseatica</name>
    <dbReference type="NCBI Taxonomy" id="2872648"/>
    <lineage>
        <taxon>Bacteria</taxon>
        <taxon>Pseudomonadati</taxon>
        <taxon>Pseudomonadota</taxon>
        <taxon>Gammaproteobacteria</taxon>
        <taxon>Enterobacterales</taxon>
        <taxon>Erwiniaceae</taxon>
        <taxon>Mixta</taxon>
    </lineage>
</organism>
<gene>
    <name evidence="1" type="ORF">K6958_04905</name>
</gene>
<dbReference type="RefSeq" id="WP_249893605.1">
    <property type="nucleotide sequence ID" value="NZ_CP082904.1"/>
</dbReference>
<sequence>MSRNTTDIANELLAENAALKAQIAVLSAKLAAARGVKKIWQDRAWTAEEKLAKREPVAELQNNNGRVTVNCLAEIPLGVTSVYLRAAPPAPVKLPAYDRPKRVGITWDDGYNNGVHECAEALRAQGVEVADE</sequence>